<dbReference type="Proteomes" id="UP000434044">
    <property type="component" value="Unassembled WGS sequence"/>
</dbReference>
<reference evidence="1 2" key="1">
    <citation type="submission" date="2019-11" db="EMBL/GenBank/DDBJ databases">
        <title>Whole-genome sequence of the anaerobic purple sulfur bacterium Allochromatium palmeri DSM 15591.</title>
        <authorList>
            <person name="Kyndt J.A."/>
            <person name="Meyer T.E."/>
        </authorList>
    </citation>
    <scope>NUCLEOTIDE SEQUENCE [LARGE SCALE GENOMIC DNA]</scope>
    <source>
        <strain evidence="1 2">DSM 15591</strain>
    </source>
</reference>
<dbReference type="EMBL" id="WNKT01000002">
    <property type="protein sequence ID" value="MTW19753.1"/>
    <property type="molecule type" value="Genomic_DNA"/>
</dbReference>
<proteinExistence type="predicted"/>
<protein>
    <recommendedName>
        <fullName evidence="3">Tetratricopeptide repeat protein</fullName>
    </recommendedName>
</protein>
<accession>A0A6N8E6B6</accession>
<evidence type="ECO:0000313" key="1">
    <source>
        <dbReference type="EMBL" id="MTW19753.1"/>
    </source>
</evidence>
<gene>
    <name evidence="1" type="ORF">GJ668_01445</name>
</gene>
<dbReference type="OrthoDB" id="7187515at2"/>
<organism evidence="1 2">
    <name type="scientific">Allochromatium palmeri</name>
    <dbReference type="NCBI Taxonomy" id="231048"/>
    <lineage>
        <taxon>Bacteria</taxon>
        <taxon>Pseudomonadati</taxon>
        <taxon>Pseudomonadota</taxon>
        <taxon>Gammaproteobacteria</taxon>
        <taxon>Chromatiales</taxon>
        <taxon>Chromatiaceae</taxon>
        <taxon>Allochromatium</taxon>
    </lineage>
</organism>
<name>A0A6N8E6B6_9GAMM</name>
<keyword evidence="2" id="KW-1185">Reference proteome</keyword>
<evidence type="ECO:0000313" key="2">
    <source>
        <dbReference type="Proteomes" id="UP000434044"/>
    </source>
</evidence>
<sequence length="87" mass="10250">MLIQLAGQLEAGQPDEAMKIYRRIIQPTIEQTNNRAYEDAIRLIRRVGDLMKQQDRMPEFREYVEGLRARYKAKRNFIKLLDGVRAA</sequence>
<dbReference type="AlphaFoldDB" id="A0A6N8E6B6"/>
<comment type="caution">
    <text evidence="1">The sequence shown here is derived from an EMBL/GenBank/DDBJ whole genome shotgun (WGS) entry which is preliminary data.</text>
</comment>
<evidence type="ECO:0008006" key="3">
    <source>
        <dbReference type="Google" id="ProtNLM"/>
    </source>
</evidence>